<geneLocation type="plasmid" evidence="1 2">
    <name>unnamed1</name>
</geneLocation>
<dbReference type="EMBL" id="CP022605">
    <property type="protein sequence ID" value="ASV88550.1"/>
    <property type="molecule type" value="Genomic_DNA"/>
</dbReference>
<dbReference type="AlphaFoldDB" id="A0A248UPS4"/>
<proteinExistence type="predicted"/>
<dbReference type="KEGG" id="och:CES85_3706"/>
<organism evidence="1 2">
    <name type="scientific">Ochrobactrum quorumnocens</name>
    <dbReference type="NCBI Taxonomy" id="271865"/>
    <lineage>
        <taxon>Bacteria</taxon>
        <taxon>Pseudomonadati</taxon>
        <taxon>Pseudomonadota</taxon>
        <taxon>Alphaproteobacteria</taxon>
        <taxon>Hyphomicrobiales</taxon>
        <taxon>Brucellaceae</taxon>
        <taxon>Brucella/Ochrobactrum group</taxon>
        <taxon>Ochrobactrum</taxon>
    </lineage>
</organism>
<sequence>MRCLRSTVTREINGIKGVHNVACLAGIAIEGDSVSIIGAQEQHDSASSSKKSGLGAGSGGGFYSVWGKEEKSSKENIVANVSSELSAGNDVSIKARESDVRASPFQVGSYPHELK</sequence>
<keyword evidence="1" id="KW-0614">Plasmid</keyword>
<evidence type="ECO:0000313" key="2">
    <source>
        <dbReference type="Proteomes" id="UP000215256"/>
    </source>
</evidence>
<dbReference type="OrthoDB" id="2664633at2"/>
<name>A0A248UPS4_9HYPH</name>
<protein>
    <submittedName>
        <fullName evidence="1">Uncharacterized protein</fullName>
    </submittedName>
</protein>
<reference evidence="1 2" key="1">
    <citation type="submission" date="2017-07" db="EMBL/GenBank/DDBJ databases">
        <title>Phylogenetic study on the rhizospheric bacterium Ochrobactrum sp. A44.</title>
        <authorList>
            <person name="Krzyzanowska D.M."/>
            <person name="Ossowicki A."/>
            <person name="Rajewska M."/>
            <person name="Maciag T."/>
            <person name="Kaczynski Z."/>
            <person name="Czerwicka M."/>
            <person name="Jafra S."/>
        </authorList>
    </citation>
    <scope>NUCLEOTIDE SEQUENCE [LARGE SCALE GENOMIC DNA]</scope>
    <source>
        <strain evidence="1 2">A44</strain>
        <plasmid evidence="1 2">unnamed1</plasmid>
    </source>
</reference>
<gene>
    <name evidence="1" type="ORF">CES85_3706</name>
</gene>
<accession>A0A248UPS4</accession>
<dbReference type="RefSeq" id="WP_095448733.1">
    <property type="nucleotide sequence ID" value="NZ_CP022605.1"/>
</dbReference>
<evidence type="ECO:0000313" key="1">
    <source>
        <dbReference type="EMBL" id="ASV88550.1"/>
    </source>
</evidence>
<dbReference type="Proteomes" id="UP000215256">
    <property type="component" value="Plasmid unnamed1"/>
</dbReference>